<keyword evidence="3" id="KW-1185">Reference proteome</keyword>
<evidence type="ECO:0000256" key="1">
    <source>
        <dbReference type="SAM" id="SignalP"/>
    </source>
</evidence>
<dbReference type="Gene3D" id="1.25.40.10">
    <property type="entry name" value="Tetratricopeptide repeat domain"/>
    <property type="match status" value="3"/>
</dbReference>
<dbReference type="RefSeq" id="WP_068989270.1">
    <property type="nucleotide sequence ID" value="NZ_CP012418.1"/>
</dbReference>
<dbReference type="KEGG" id="ksd:KS2013_506"/>
<keyword evidence="1" id="KW-0732">Signal</keyword>
<dbReference type="InterPro" id="IPR011990">
    <property type="entry name" value="TPR-like_helical_dom_sf"/>
</dbReference>
<dbReference type="AlphaFoldDB" id="A0A1B3B8X5"/>
<dbReference type="Proteomes" id="UP000094147">
    <property type="component" value="Chromosome"/>
</dbReference>
<dbReference type="PANTHER" id="PTHR11102:SF160">
    <property type="entry name" value="ERAD-ASSOCIATED E3 UBIQUITIN-PROTEIN LIGASE COMPONENT HRD3"/>
    <property type="match status" value="1"/>
</dbReference>
<evidence type="ECO:0000313" key="2">
    <source>
        <dbReference type="EMBL" id="AOE49230.1"/>
    </source>
</evidence>
<dbReference type="InterPro" id="IPR006597">
    <property type="entry name" value="Sel1-like"/>
</dbReference>
<proteinExistence type="predicted"/>
<feature type="signal peptide" evidence="1">
    <location>
        <begin position="1"/>
        <end position="34"/>
    </location>
</feature>
<feature type="chain" id="PRO_5008544013" evidence="1">
    <location>
        <begin position="35"/>
        <end position="271"/>
    </location>
</feature>
<dbReference type="EMBL" id="CP012418">
    <property type="protein sequence ID" value="AOE49230.1"/>
    <property type="molecule type" value="Genomic_DNA"/>
</dbReference>
<dbReference type="InterPro" id="IPR050767">
    <property type="entry name" value="Sel1_AlgK"/>
</dbReference>
<dbReference type="SMART" id="SM00671">
    <property type="entry name" value="SEL1"/>
    <property type="match status" value="2"/>
</dbReference>
<dbReference type="PANTHER" id="PTHR11102">
    <property type="entry name" value="SEL-1-LIKE PROTEIN"/>
    <property type="match status" value="1"/>
</dbReference>
<dbReference type="STRING" id="1144748.KS2013_506"/>
<name>A0A1B3B8X5_9GAMM</name>
<sequence precursor="true">MIFNINWTTIIKVGCLASLCLMLLIGCNSGQDHASLCKNHFQAKSYQVALKHCQQAVDNGDVEAHYYLGMIYIRVEGKDEQGRKLIYKAAEEGFTKAVFHKTVETLLESDSPEKSAAALKKMQVFAESGDDVAQFWMGNVFLFGYAGQNKSPNEASYWYQMSVQQGNVRAMNNLAWIKALARDSALFDPEGAIELATRVVKKYPDSHGYIDTLAAAYAANGQYDKALDTQTRALELVREGKCQNCSQKLLDYYQKHLQRYQQKKPLQEELL</sequence>
<evidence type="ECO:0000313" key="3">
    <source>
        <dbReference type="Proteomes" id="UP000094147"/>
    </source>
</evidence>
<protein>
    <submittedName>
        <fullName evidence="2">Sel1 domain protein repeat-containing protein</fullName>
    </submittedName>
</protein>
<accession>A0A1B3B8X5</accession>
<dbReference type="SUPFAM" id="SSF81901">
    <property type="entry name" value="HCP-like"/>
    <property type="match status" value="1"/>
</dbReference>
<gene>
    <name evidence="2" type="ORF">KS2013_506</name>
</gene>
<organism evidence="2 3">
    <name type="scientific">Kangiella sediminilitoris</name>
    <dbReference type="NCBI Taxonomy" id="1144748"/>
    <lineage>
        <taxon>Bacteria</taxon>
        <taxon>Pseudomonadati</taxon>
        <taxon>Pseudomonadota</taxon>
        <taxon>Gammaproteobacteria</taxon>
        <taxon>Kangiellales</taxon>
        <taxon>Kangiellaceae</taxon>
        <taxon>Kangiella</taxon>
    </lineage>
</organism>
<dbReference type="OrthoDB" id="6466104at2"/>
<reference evidence="3" key="1">
    <citation type="submission" date="2015-08" db="EMBL/GenBank/DDBJ databases">
        <authorList>
            <person name="Kim K.M."/>
        </authorList>
    </citation>
    <scope>NUCLEOTIDE SEQUENCE [LARGE SCALE GENOMIC DNA]</scope>
    <source>
        <strain evidence="3">KCTC 23892</strain>
    </source>
</reference>